<protein>
    <submittedName>
        <fullName evidence="2">Secreted peptide prohormone-10</fullName>
    </submittedName>
</protein>
<name>E3CTK3_SCHMD</name>
<accession>E3CTK3</accession>
<reference evidence="2" key="2">
    <citation type="journal article" date="2010" name="PLoS Biol.">
        <title>Genome-wide analyses reveal a role for peptide hormones in planarian germline development.</title>
        <authorList>
            <person name="Collins J.J."/>
            <person name="Hou X."/>
            <person name="Romanova E.V."/>
            <person name="Lambrus B.G."/>
            <person name="Miller C.M."/>
            <person name="Saberi A."/>
            <person name="Sweedler J.V."/>
            <person name="Newmark P.A."/>
        </authorList>
    </citation>
    <scope>NUCLEOTIDE SEQUENCE</scope>
</reference>
<evidence type="ECO:0000313" key="2">
    <source>
        <dbReference type="EMBL" id="DAA33917.1"/>
    </source>
</evidence>
<feature type="chain" id="PRO_5003167762" evidence="1">
    <location>
        <begin position="19"/>
        <end position="83"/>
    </location>
</feature>
<reference evidence="2" key="1">
    <citation type="submission" date="2009-12" db="EMBL/GenBank/DDBJ databases">
        <authorList>
            <person name="Collins J."/>
            <person name="Hou X."/>
            <person name="Romanova E.V."/>
            <person name="Miller C.M."/>
            <person name="Lambrus B.G."/>
            <person name="Sweedler J.V."/>
            <person name="Newmark P.A."/>
        </authorList>
    </citation>
    <scope>NUCLEOTIDE SEQUENCE</scope>
</reference>
<evidence type="ECO:0000256" key="1">
    <source>
        <dbReference type="SAM" id="SignalP"/>
    </source>
</evidence>
<organism evidence="2">
    <name type="scientific">Schmidtea mediterranea</name>
    <name type="common">Freshwater planarian flatworm</name>
    <dbReference type="NCBI Taxonomy" id="79327"/>
    <lineage>
        <taxon>Eukaryota</taxon>
        <taxon>Metazoa</taxon>
        <taxon>Spiralia</taxon>
        <taxon>Lophotrochozoa</taxon>
        <taxon>Platyhelminthes</taxon>
        <taxon>Rhabditophora</taxon>
        <taxon>Seriata</taxon>
        <taxon>Tricladida</taxon>
        <taxon>Continenticola</taxon>
        <taxon>Geoplanoidea</taxon>
        <taxon>Dugesiidae</taxon>
        <taxon>Schmidtea</taxon>
    </lineage>
</organism>
<feature type="signal peptide" evidence="1">
    <location>
        <begin position="1"/>
        <end position="18"/>
    </location>
</feature>
<dbReference type="EMBL" id="BK007028">
    <property type="protein sequence ID" value="DAA33917.1"/>
    <property type="molecule type" value="mRNA"/>
</dbReference>
<proteinExistence type="evidence at transcript level"/>
<keyword evidence="1" id="KW-0732">Signal</keyword>
<sequence>MNFQSKIIIMIMCHFVITVFNEPLSKYYPDNNEDLSATIKRGAEFFLQRVEGKRGAEFFLRRVVGKRSTKPIDPNQYPLVYGE</sequence>
<dbReference type="AlphaFoldDB" id="E3CTK3"/>